<reference evidence="2" key="1">
    <citation type="submission" date="2012-08" db="EMBL/GenBank/DDBJ databases">
        <title>The Genome Sequence of Wuchereria bancrofti.</title>
        <authorList>
            <person name="Nutman T.B."/>
            <person name="Fink D.L."/>
            <person name="Russ C."/>
            <person name="Young S."/>
            <person name="Zeng Q."/>
            <person name="Koehrsen M."/>
            <person name="Alvarado L."/>
            <person name="Berlin A."/>
            <person name="Chapman S.B."/>
            <person name="Chen Z."/>
            <person name="Freedman E."/>
            <person name="Gellesch M."/>
            <person name="Goldberg J."/>
            <person name="Griggs A."/>
            <person name="Gujja S."/>
            <person name="Heilman E.R."/>
            <person name="Heiman D."/>
            <person name="Hepburn T."/>
            <person name="Howarth C."/>
            <person name="Jen D."/>
            <person name="Larson L."/>
            <person name="Lewis B."/>
            <person name="Mehta T."/>
            <person name="Park D."/>
            <person name="Pearson M."/>
            <person name="Roberts A."/>
            <person name="Saif S."/>
            <person name="Shea T."/>
            <person name="Shenoy N."/>
            <person name="Sisk P."/>
            <person name="Stolte C."/>
            <person name="Sykes S."/>
            <person name="Walk T."/>
            <person name="White J."/>
            <person name="Yandava C."/>
            <person name="Haas B."/>
            <person name="Henn M.R."/>
            <person name="Nusbaum C."/>
            <person name="Birren B."/>
        </authorList>
    </citation>
    <scope>NUCLEOTIDE SEQUENCE [LARGE SCALE GENOMIC DNA]</scope>
    <source>
        <strain evidence="2">NA</strain>
    </source>
</reference>
<evidence type="ECO:0000313" key="2">
    <source>
        <dbReference type="Proteomes" id="UP000004810"/>
    </source>
</evidence>
<evidence type="ECO:0000313" key="1">
    <source>
        <dbReference type="EMBL" id="EJW76722.1"/>
    </source>
</evidence>
<dbReference type="Proteomes" id="UP000004810">
    <property type="component" value="Unassembled WGS sequence"/>
</dbReference>
<protein>
    <submittedName>
        <fullName evidence="1">Uncharacterized protein</fullName>
    </submittedName>
</protein>
<proteinExistence type="predicted"/>
<accession>J9EI69</accession>
<dbReference type="EMBL" id="ADBV01008700">
    <property type="protein sequence ID" value="EJW76722.1"/>
    <property type="molecule type" value="Genomic_DNA"/>
</dbReference>
<organism evidence="1 2">
    <name type="scientific">Wuchereria bancrofti</name>
    <dbReference type="NCBI Taxonomy" id="6293"/>
    <lineage>
        <taxon>Eukaryota</taxon>
        <taxon>Metazoa</taxon>
        <taxon>Ecdysozoa</taxon>
        <taxon>Nematoda</taxon>
        <taxon>Chromadorea</taxon>
        <taxon>Rhabditida</taxon>
        <taxon>Spirurina</taxon>
        <taxon>Spiruromorpha</taxon>
        <taxon>Filarioidea</taxon>
        <taxon>Onchocercidae</taxon>
        <taxon>Wuchereria</taxon>
    </lineage>
</organism>
<sequence>MVPMDSIMDIHLTVVDGHRRWVADLVHRLVHLDLHFTDRNDSYFTVHNLIILSDYLRSTLSFIFPINKIEFFKRLHNEKLHGNFSIIDIIWLIRIIFIKDLISHPNDNISNINTITSWR</sequence>
<comment type="caution">
    <text evidence="1">The sequence shown here is derived from an EMBL/GenBank/DDBJ whole genome shotgun (WGS) entry which is preliminary data.</text>
</comment>
<dbReference type="AlphaFoldDB" id="J9EI69"/>
<name>J9EI69_WUCBA</name>
<gene>
    <name evidence="1" type="ORF">WUBG_12368</name>
</gene>